<evidence type="ECO:0000313" key="1">
    <source>
        <dbReference type="EMBL" id="GBN10778.1"/>
    </source>
</evidence>
<name>A0A4Y2L835_ARAVE</name>
<comment type="caution">
    <text evidence="1">The sequence shown here is derived from an EMBL/GenBank/DDBJ whole genome shotgun (WGS) entry which is preliminary data.</text>
</comment>
<accession>A0A4Y2L835</accession>
<gene>
    <name evidence="1" type="ORF">AVEN_179289_1</name>
</gene>
<reference evidence="1 2" key="1">
    <citation type="journal article" date="2019" name="Sci. Rep.">
        <title>Orb-weaving spider Araneus ventricosus genome elucidates the spidroin gene catalogue.</title>
        <authorList>
            <person name="Kono N."/>
            <person name="Nakamura H."/>
            <person name="Ohtoshi R."/>
            <person name="Moran D.A.P."/>
            <person name="Shinohara A."/>
            <person name="Yoshida Y."/>
            <person name="Fujiwara M."/>
            <person name="Mori M."/>
            <person name="Tomita M."/>
            <person name="Arakawa K."/>
        </authorList>
    </citation>
    <scope>NUCLEOTIDE SEQUENCE [LARGE SCALE GENOMIC DNA]</scope>
</reference>
<organism evidence="1 2">
    <name type="scientific">Araneus ventricosus</name>
    <name type="common">Orbweaver spider</name>
    <name type="synonym">Epeira ventricosa</name>
    <dbReference type="NCBI Taxonomy" id="182803"/>
    <lineage>
        <taxon>Eukaryota</taxon>
        <taxon>Metazoa</taxon>
        <taxon>Ecdysozoa</taxon>
        <taxon>Arthropoda</taxon>
        <taxon>Chelicerata</taxon>
        <taxon>Arachnida</taxon>
        <taxon>Araneae</taxon>
        <taxon>Araneomorphae</taxon>
        <taxon>Entelegynae</taxon>
        <taxon>Araneoidea</taxon>
        <taxon>Araneidae</taxon>
        <taxon>Araneus</taxon>
    </lineage>
</organism>
<protein>
    <submittedName>
        <fullName evidence="1">Uncharacterized protein</fullName>
    </submittedName>
</protein>
<sequence>MSGISTVQAPSLLIRRKECISYVIIPSGDCRKTSIPLFTVRSGVTLTFTMSGLVISPLVTFEIFNQFTAMTTDMYKVFVIFLFEVNGNEVVKKRFASMRFSCMVE</sequence>
<dbReference type="EMBL" id="BGPR01005504">
    <property type="protein sequence ID" value="GBN10778.1"/>
    <property type="molecule type" value="Genomic_DNA"/>
</dbReference>
<keyword evidence="2" id="KW-1185">Reference proteome</keyword>
<dbReference type="Proteomes" id="UP000499080">
    <property type="component" value="Unassembled WGS sequence"/>
</dbReference>
<proteinExistence type="predicted"/>
<dbReference type="AlphaFoldDB" id="A0A4Y2L835"/>
<evidence type="ECO:0000313" key="2">
    <source>
        <dbReference type="Proteomes" id="UP000499080"/>
    </source>
</evidence>